<reference evidence="12 13" key="1">
    <citation type="journal article" date="2022" name="Nat. Ecol. Evol.">
        <title>A masculinizing supergene underlies an exaggerated male reproductive morph in a spider.</title>
        <authorList>
            <person name="Hendrickx F."/>
            <person name="De Corte Z."/>
            <person name="Sonet G."/>
            <person name="Van Belleghem S.M."/>
            <person name="Kostlbacher S."/>
            <person name="Vangestel C."/>
        </authorList>
    </citation>
    <scope>NUCLEOTIDE SEQUENCE [LARGE SCALE GENOMIC DNA]</scope>
    <source>
        <strain evidence="12">W744_W776</strain>
    </source>
</reference>
<dbReference type="Pfam" id="PF20645">
    <property type="entry name" value="Rrn7_cyclin_C"/>
    <property type="match status" value="1"/>
</dbReference>
<keyword evidence="5" id="KW-0862">Zinc</keyword>
<feature type="domain" description="Rrn7/TAF1B C-terminal cyclin" evidence="11">
    <location>
        <begin position="300"/>
        <end position="434"/>
    </location>
</feature>
<feature type="region of interest" description="Disordered" evidence="10">
    <location>
        <begin position="168"/>
        <end position="199"/>
    </location>
</feature>
<keyword evidence="9" id="KW-0539">Nucleus</keyword>
<organism evidence="12 13">
    <name type="scientific">Oedothorax gibbosus</name>
    <dbReference type="NCBI Taxonomy" id="931172"/>
    <lineage>
        <taxon>Eukaryota</taxon>
        <taxon>Metazoa</taxon>
        <taxon>Ecdysozoa</taxon>
        <taxon>Arthropoda</taxon>
        <taxon>Chelicerata</taxon>
        <taxon>Arachnida</taxon>
        <taxon>Araneae</taxon>
        <taxon>Araneomorphae</taxon>
        <taxon>Entelegynae</taxon>
        <taxon>Araneoidea</taxon>
        <taxon>Linyphiidae</taxon>
        <taxon>Erigoninae</taxon>
        <taxon>Oedothorax</taxon>
    </lineage>
</organism>
<sequence>MQCRVCNSLEFVLFDGVYFCKECNSQIEASRKEESQQDGGYSRKSLLKTKAKEKTKEQKEQKLYDDWTTIEGYNIILHKQVSTLISLGASEKLKNVVLYIWSKYLEKCEIAFRNDCTSVENIPRLGACARVRDKEVLYGNKNAALKRRRKKKQSKPKNILVKKEDATTSDEFMTDDNETSDCQTTEIESESDVDSENSSTSTKYKLKFSSVALQSKNKIGAIKLKKDPKYTKSLIHNMTLCKTLSFCYLGLLYTEDRLLLCDLLRLAKERKIPYIEVTDVFPPSMKMVGNDHTYYTTYSVPAVADICLTVAKLFEFLKLPSFKHPPLIPAVFRFVKELNLPDSLIHIANHLYNRMERKTAVWYKTQSVRESQVFRIPKYDVQAMALIVVSLKLLLLLDGNFEVEHSKIMMKINILLEGQKMFVWDEWQKQMKLKEFLFLKNGCKYSDFSRLDALSVDEIIRKYPISKIREYGDYTNRVKPNDFKFSEGRKELKALIESVTHLGDTVTNNKPTSFPLKQELTRFTEEGDTWEMFKETTQRDFTLLNKDFSSHLMFYRRTDEISEKSEELIYILLSTLYESSEVLTLSHFASSCESMLKTTSKYWYKNIQQDAFVERRQLWREKLPSSFVWLLEVLCKYLQVTCQDLYLEVLAIEKELFLHKNLPKD</sequence>
<evidence type="ECO:0000256" key="7">
    <source>
        <dbReference type="ARBA" id="ARBA00023125"/>
    </source>
</evidence>
<gene>
    <name evidence="12" type="ORF">JTE90_011225</name>
</gene>
<dbReference type="GO" id="GO:0042790">
    <property type="term" value="P:nucleolar large rRNA transcription by RNA polymerase I"/>
    <property type="evidence" value="ECO:0007669"/>
    <property type="project" value="TreeGrafter"/>
</dbReference>
<evidence type="ECO:0000259" key="11">
    <source>
        <dbReference type="Pfam" id="PF20645"/>
    </source>
</evidence>
<protein>
    <recommendedName>
        <fullName evidence="11">Rrn7/TAF1B C-terminal cyclin domain-containing protein</fullName>
    </recommendedName>
</protein>
<keyword evidence="8" id="KW-0804">Transcription</keyword>
<evidence type="ECO:0000256" key="5">
    <source>
        <dbReference type="ARBA" id="ARBA00022833"/>
    </source>
</evidence>
<name>A0AAV6VYJ7_9ARAC</name>
<dbReference type="GO" id="GO:0001164">
    <property type="term" value="F:RNA polymerase I core promoter sequence-specific DNA binding"/>
    <property type="evidence" value="ECO:0007669"/>
    <property type="project" value="InterPro"/>
</dbReference>
<dbReference type="EMBL" id="JAFNEN010000004">
    <property type="protein sequence ID" value="KAG8201550.1"/>
    <property type="molecule type" value="Genomic_DNA"/>
</dbReference>
<proteinExistence type="inferred from homology"/>
<dbReference type="GO" id="GO:0070860">
    <property type="term" value="C:RNA polymerase I core factor complex"/>
    <property type="evidence" value="ECO:0007669"/>
    <property type="project" value="InterPro"/>
</dbReference>
<accession>A0AAV6VYJ7</accession>
<keyword evidence="13" id="KW-1185">Reference proteome</keyword>
<evidence type="ECO:0000313" key="13">
    <source>
        <dbReference type="Proteomes" id="UP000827092"/>
    </source>
</evidence>
<dbReference type="AlphaFoldDB" id="A0AAV6VYJ7"/>
<dbReference type="PANTHER" id="PTHR31576">
    <property type="entry name" value="TATA BOX-BINDING PROTEIN-ASSOCIATED FACTOR RNA POLYMERASE I SUBUNIT B"/>
    <property type="match status" value="1"/>
</dbReference>
<evidence type="ECO:0000256" key="2">
    <source>
        <dbReference type="ARBA" id="ARBA00006899"/>
    </source>
</evidence>
<evidence type="ECO:0000313" key="12">
    <source>
        <dbReference type="EMBL" id="KAG8201550.1"/>
    </source>
</evidence>
<comment type="subcellular location">
    <subcellularLocation>
        <location evidence="1">Nucleus</location>
        <location evidence="1">Nucleolus</location>
    </subcellularLocation>
</comment>
<evidence type="ECO:0000256" key="6">
    <source>
        <dbReference type="ARBA" id="ARBA00023015"/>
    </source>
</evidence>
<dbReference type="GO" id="GO:0005668">
    <property type="term" value="C:RNA polymerase transcription factor SL1 complex"/>
    <property type="evidence" value="ECO:0007669"/>
    <property type="project" value="TreeGrafter"/>
</dbReference>
<dbReference type="InterPro" id="IPR033599">
    <property type="entry name" value="TAF1B/Rrn7"/>
</dbReference>
<evidence type="ECO:0000256" key="9">
    <source>
        <dbReference type="ARBA" id="ARBA00023242"/>
    </source>
</evidence>
<evidence type="ECO:0000256" key="10">
    <source>
        <dbReference type="SAM" id="MobiDB-lite"/>
    </source>
</evidence>
<dbReference type="PANTHER" id="PTHR31576:SF2">
    <property type="entry name" value="TATA BOX-BINDING PROTEIN-ASSOCIATED FACTOR RNA POLYMERASE I SUBUNIT B"/>
    <property type="match status" value="1"/>
</dbReference>
<dbReference type="Proteomes" id="UP000827092">
    <property type="component" value="Unassembled WGS sequence"/>
</dbReference>
<keyword evidence="3" id="KW-0479">Metal-binding</keyword>
<evidence type="ECO:0000256" key="1">
    <source>
        <dbReference type="ARBA" id="ARBA00004604"/>
    </source>
</evidence>
<evidence type="ECO:0000256" key="8">
    <source>
        <dbReference type="ARBA" id="ARBA00023163"/>
    </source>
</evidence>
<keyword evidence="7" id="KW-0238">DNA-binding</keyword>
<keyword evidence="6" id="KW-0805">Transcription regulation</keyword>
<comment type="similarity">
    <text evidence="2">Belongs to the RRN7/TAF1B family.</text>
</comment>
<keyword evidence="4" id="KW-0863">Zinc-finger</keyword>
<evidence type="ECO:0000256" key="3">
    <source>
        <dbReference type="ARBA" id="ARBA00022723"/>
    </source>
</evidence>
<dbReference type="InterPro" id="IPR048538">
    <property type="entry name" value="Rrn7_cyclin_C"/>
</dbReference>
<comment type="caution">
    <text evidence="12">The sequence shown here is derived from an EMBL/GenBank/DDBJ whole genome shotgun (WGS) entry which is preliminary data.</text>
</comment>
<evidence type="ECO:0000256" key="4">
    <source>
        <dbReference type="ARBA" id="ARBA00022771"/>
    </source>
</evidence>
<dbReference type="GO" id="GO:0008270">
    <property type="term" value="F:zinc ion binding"/>
    <property type="evidence" value="ECO:0007669"/>
    <property type="project" value="UniProtKB-KW"/>
</dbReference>